<evidence type="ECO:0000313" key="3">
    <source>
        <dbReference type="Proteomes" id="UP000037023"/>
    </source>
</evidence>
<dbReference type="Proteomes" id="UP000037023">
    <property type="component" value="Unassembled WGS sequence"/>
</dbReference>
<accession>A0A0L8JD94</accession>
<organism evidence="2 3">
    <name type="scientific">Streptomyces viridochromogenes</name>
    <dbReference type="NCBI Taxonomy" id="1938"/>
    <lineage>
        <taxon>Bacteria</taxon>
        <taxon>Bacillati</taxon>
        <taxon>Actinomycetota</taxon>
        <taxon>Actinomycetes</taxon>
        <taxon>Kitasatosporales</taxon>
        <taxon>Streptomycetaceae</taxon>
        <taxon>Streptomyces</taxon>
    </lineage>
</organism>
<name>A0A0L8JD94_STRVR</name>
<dbReference type="AlphaFoldDB" id="A0A0L8JD94"/>
<reference evidence="2 3" key="1">
    <citation type="submission" date="2015-06" db="EMBL/GenBank/DDBJ databases">
        <authorList>
            <person name="Hoefler B.C."/>
            <person name="Straight P.D."/>
        </authorList>
    </citation>
    <scope>NUCLEOTIDE SEQUENCE [LARGE SCALE GENOMIC DNA]</scope>
    <source>
        <strain evidence="2 3">NRRL 3427</strain>
    </source>
</reference>
<evidence type="ECO:0000256" key="1">
    <source>
        <dbReference type="SAM" id="MobiDB-lite"/>
    </source>
</evidence>
<dbReference type="RefSeq" id="WP_033210453.1">
    <property type="nucleotide sequence ID" value="NZ_LGUP01000388.1"/>
</dbReference>
<gene>
    <name evidence="2" type="ORF">ADK34_33930</name>
</gene>
<evidence type="ECO:0000313" key="2">
    <source>
        <dbReference type="EMBL" id="KOG11611.1"/>
    </source>
</evidence>
<proteinExistence type="predicted"/>
<feature type="compositionally biased region" description="Polar residues" evidence="1">
    <location>
        <begin position="98"/>
        <end position="111"/>
    </location>
</feature>
<dbReference type="PATRIC" id="fig|1938.6.peg.7293"/>
<dbReference type="EMBL" id="LGUP01000388">
    <property type="protein sequence ID" value="KOG11611.1"/>
    <property type="molecule type" value="Genomic_DNA"/>
</dbReference>
<protein>
    <submittedName>
        <fullName evidence="2">Uncharacterized protein</fullName>
    </submittedName>
</protein>
<comment type="caution">
    <text evidence="2">The sequence shown here is derived from an EMBL/GenBank/DDBJ whole genome shotgun (WGS) entry which is preliminary data.</text>
</comment>
<feature type="region of interest" description="Disordered" evidence="1">
    <location>
        <begin position="84"/>
        <end position="111"/>
    </location>
</feature>
<sequence>MSTPSGRISQDIANTTFAIKKIENAVTNLNKIVTDIGTQTDNAGFQGDAKLALDDAAATLQTDLRNEIADLEAYGQLAQAELDAQEQAEDARRAQLESMGSTMQTPTYPTR</sequence>